<dbReference type="PANTHER" id="PTHR33789:SF11">
    <property type="entry name" value="OS05G0202300 PROTEIN"/>
    <property type="match status" value="1"/>
</dbReference>
<keyword evidence="2" id="KW-1185">Reference proteome</keyword>
<dbReference type="SUPFAM" id="SSF55961">
    <property type="entry name" value="Bet v1-like"/>
    <property type="match status" value="1"/>
</dbReference>
<dbReference type="Proteomes" id="UP000233837">
    <property type="component" value="Unassembled WGS sequence"/>
</dbReference>
<dbReference type="PANTHER" id="PTHR33789">
    <property type="entry name" value="LACHRYMATORY-FACTOR SYNTHASE"/>
    <property type="match status" value="1"/>
</dbReference>
<reference evidence="1 2" key="1">
    <citation type="journal article" date="2016" name="Sci. Rep.">
        <title>The Dendrobium catenatum Lindl. genome sequence provides insights into polysaccharide synthase, floral development and adaptive evolution.</title>
        <authorList>
            <person name="Zhang G.Q."/>
            <person name="Xu Q."/>
            <person name="Bian C."/>
            <person name="Tsai W.C."/>
            <person name="Yeh C.M."/>
            <person name="Liu K.W."/>
            <person name="Yoshida K."/>
            <person name="Zhang L.S."/>
            <person name="Chang S.B."/>
            <person name="Chen F."/>
            <person name="Shi Y."/>
            <person name="Su Y.Y."/>
            <person name="Zhang Y.Q."/>
            <person name="Chen L.J."/>
            <person name="Yin Y."/>
            <person name="Lin M."/>
            <person name="Huang H."/>
            <person name="Deng H."/>
            <person name="Wang Z.W."/>
            <person name="Zhu S.L."/>
            <person name="Zhao X."/>
            <person name="Deng C."/>
            <person name="Niu S.C."/>
            <person name="Huang J."/>
            <person name="Wang M."/>
            <person name="Liu G.H."/>
            <person name="Yang H.J."/>
            <person name="Xiao X.J."/>
            <person name="Hsiao Y.Y."/>
            <person name="Wu W.L."/>
            <person name="Chen Y.Y."/>
            <person name="Mitsuda N."/>
            <person name="Ohme-Takagi M."/>
            <person name="Luo Y.B."/>
            <person name="Van de Peer Y."/>
            <person name="Liu Z.J."/>
        </authorList>
    </citation>
    <scope>NUCLEOTIDE SEQUENCE [LARGE SCALE GENOMIC DNA]</scope>
    <source>
        <tissue evidence="1">The whole plant</tissue>
    </source>
</reference>
<protein>
    <submittedName>
        <fullName evidence="1">Lachrymatory-factor synthase</fullName>
    </submittedName>
</protein>
<evidence type="ECO:0000313" key="2">
    <source>
        <dbReference type="Proteomes" id="UP000233837"/>
    </source>
</evidence>
<sequence>MTTRRIRNIQKKDIPPLSCLCFSMPMESESKSKKWVGRTTACFPATTVVEAWAIAGNFCAAHKWLPLDTCCKIEGEENEPGCIRLCGSRLNWVKERLVTFDPVGHTYAYEITESNMGFGNYLSFVKLIPAGEEGCQVEWAFEADPVDGWTKDGLVSYMQTALEAMEKAILLNNGK</sequence>
<dbReference type="InterPro" id="IPR023393">
    <property type="entry name" value="START-like_dom_sf"/>
</dbReference>
<accession>A0A2I0VL33</accession>
<gene>
    <name evidence="1" type="primary">LFS</name>
    <name evidence="1" type="ORF">MA16_Dca008023</name>
</gene>
<dbReference type="Gene3D" id="3.30.530.20">
    <property type="match status" value="1"/>
</dbReference>
<dbReference type="Pfam" id="PF10604">
    <property type="entry name" value="Polyketide_cyc2"/>
    <property type="match status" value="1"/>
</dbReference>
<name>A0A2I0VL33_9ASPA</name>
<evidence type="ECO:0000313" key="1">
    <source>
        <dbReference type="EMBL" id="PKU64117.1"/>
    </source>
</evidence>
<reference evidence="1 2" key="2">
    <citation type="journal article" date="2017" name="Nature">
        <title>The Apostasia genome and the evolution of orchids.</title>
        <authorList>
            <person name="Zhang G.Q."/>
            <person name="Liu K.W."/>
            <person name="Li Z."/>
            <person name="Lohaus R."/>
            <person name="Hsiao Y.Y."/>
            <person name="Niu S.C."/>
            <person name="Wang J.Y."/>
            <person name="Lin Y.C."/>
            <person name="Xu Q."/>
            <person name="Chen L.J."/>
            <person name="Yoshida K."/>
            <person name="Fujiwara S."/>
            <person name="Wang Z.W."/>
            <person name="Zhang Y.Q."/>
            <person name="Mitsuda N."/>
            <person name="Wang M."/>
            <person name="Liu G.H."/>
            <person name="Pecoraro L."/>
            <person name="Huang H.X."/>
            <person name="Xiao X.J."/>
            <person name="Lin M."/>
            <person name="Wu X.Y."/>
            <person name="Wu W.L."/>
            <person name="Chen Y.Y."/>
            <person name="Chang S.B."/>
            <person name="Sakamoto S."/>
            <person name="Ohme-Takagi M."/>
            <person name="Yagi M."/>
            <person name="Zeng S.J."/>
            <person name="Shen C.Y."/>
            <person name="Yeh C.M."/>
            <person name="Luo Y.B."/>
            <person name="Tsai W.C."/>
            <person name="Van de Peer Y."/>
            <person name="Liu Z.J."/>
        </authorList>
    </citation>
    <scope>NUCLEOTIDE SEQUENCE [LARGE SCALE GENOMIC DNA]</scope>
    <source>
        <tissue evidence="1">The whole plant</tissue>
    </source>
</reference>
<dbReference type="InterPro" id="IPR053249">
    <property type="entry name" value="LFS"/>
</dbReference>
<dbReference type="EMBL" id="KZ503438">
    <property type="protein sequence ID" value="PKU64117.1"/>
    <property type="molecule type" value="Genomic_DNA"/>
</dbReference>
<dbReference type="InterPro" id="IPR019587">
    <property type="entry name" value="Polyketide_cyclase/dehydratase"/>
</dbReference>
<proteinExistence type="predicted"/>
<dbReference type="CDD" id="cd07821">
    <property type="entry name" value="PYR_PYL_RCAR_like"/>
    <property type="match status" value="1"/>
</dbReference>
<dbReference type="AlphaFoldDB" id="A0A2I0VL33"/>
<organism evidence="1 2">
    <name type="scientific">Dendrobium catenatum</name>
    <dbReference type="NCBI Taxonomy" id="906689"/>
    <lineage>
        <taxon>Eukaryota</taxon>
        <taxon>Viridiplantae</taxon>
        <taxon>Streptophyta</taxon>
        <taxon>Embryophyta</taxon>
        <taxon>Tracheophyta</taxon>
        <taxon>Spermatophyta</taxon>
        <taxon>Magnoliopsida</taxon>
        <taxon>Liliopsida</taxon>
        <taxon>Asparagales</taxon>
        <taxon>Orchidaceae</taxon>
        <taxon>Epidendroideae</taxon>
        <taxon>Malaxideae</taxon>
        <taxon>Dendrobiinae</taxon>
        <taxon>Dendrobium</taxon>
    </lineage>
</organism>